<keyword evidence="2" id="KW-0436">Ligase</keyword>
<dbReference type="GO" id="GO:0015937">
    <property type="term" value="P:coenzyme A biosynthetic process"/>
    <property type="evidence" value="ECO:0007669"/>
    <property type="project" value="UniProtKB-ARBA"/>
</dbReference>
<sequence>MRVIISSGGTVEKIDEVRGISNFATGSLGCLTAEAYLEAGHEVIYLSAPQAKRPESHNSLKIIDITNVDSLIKAMQAEVPRADVIIHSMAVSDYRPVFMTDLESLPADFPVQKLTELQVKQEKKTASSAEQQIILLEKTPKVIKLIKNWNPKAILVAFKLLVGVSQEELLTVAKAKRDEAQADFILANDLEQISKDQHQAWLIDKSDQMTKLQTKAEIAQALVAQTEEALHG</sequence>
<evidence type="ECO:0000313" key="2">
    <source>
        <dbReference type="EMBL" id="GBG97287.1"/>
    </source>
</evidence>
<dbReference type="PROSITE" id="PS51257">
    <property type="entry name" value="PROKAR_LIPOPROTEIN"/>
    <property type="match status" value="1"/>
</dbReference>
<dbReference type="InterPro" id="IPR011848">
    <property type="entry name" value="CoaB_strep"/>
</dbReference>
<organism evidence="2 3">
    <name type="scientific">Lactococcus termiticola</name>
    <dbReference type="NCBI Taxonomy" id="2169526"/>
    <lineage>
        <taxon>Bacteria</taxon>
        <taxon>Bacillati</taxon>
        <taxon>Bacillota</taxon>
        <taxon>Bacilli</taxon>
        <taxon>Lactobacillales</taxon>
        <taxon>Streptococcaceae</taxon>
        <taxon>Lactococcus</taxon>
    </lineage>
</organism>
<dbReference type="Gene3D" id="3.40.50.10300">
    <property type="entry name" value="CoaB-like"/>
    <property type="match status" value="1"/>
</dbReference>
<dbReference type="NCBIfam" id="NF005231">
    <property type="entry name" value="PRK06732.1"/>
    <property type="match status" value="1"/>
</dbReference>
<feature type="domain" description="DNA/pantothenate metabolism flavoprotein C-terminal" evidence="1">
    <location>
        <begin position="120"/>
        <end position="226"/>
    </location>
</feature>
<evidence type="ECO:0000259" key="1">
    <source>
        <dbReference type="Pfam" id="PF04127"/>
    </source>
</evidence>
<dbReference type="InterPro" id="IPR007085">
    <property type="entry name" value="DNA/pantothenate-metab_flavo_C"/>
</dbReference>
<dbReference type="RefSeq" id="WP_109246240.1">
    <property type="nucleotide sequence ID" value="NZ_BFFO01000009.1"/>
</dbReference>
<dbReference type="SUPFAM" id="SSF102645">
    <property type="entry name" value="CoaB-like"/>
    <property type="match status" value="1"/>
</dbReference>
<dbReference type="OrthoDB" id="9802554at2"/>
<comment type="caution">
    <text evidence="2">The sequence shown here is derived from an EMBL/GenBank/DDBJ whole genome shotgun (WGS) entry which is preliminary data.</text>
</comment>
<reference evidence="2 3" key="1">
    <citation type="journal article" date="2018" name="Genome Announc.">
        <title>Draft Genome Sequence of Lactococcus sp. Strain NtB2 (JCM 32569), Isolated from the Gut of the Higher Termite Nasutitermes takasagoensis.</title>
        <authorList>
            <person name="Noda S."/>
            <person name="Aihara C."/>
            <person name="Yuki M."/>
            <person name="Ohkuma M."/>
        </authorList>
    </citation>
    <scope>NUCLEOTIDE SEQUENCE [LARGE SCALE GENOMIC DNA]</scope>
    <source>
        <strain evidence="2 3">NtB2</strain>
    </source>
</reference>
<feature type="domain" description="DNA/pantothenate metabolism flavoprotein C-terminal" evidence="1">
    <location>
        <begin position="2"/>
        <end position="97"/>
    </location>
</feature>
<evidence type="ECO:0000313" key="3">
    <source>
        <dbReference type="Proteomes" id="UP000245021"/>
    </source>
</evidence>
<dbReference type="NCBIfam" id="TIGR02114">
    <property type="entry name" value="coaB_strep"/>
    <property type="match status" value="1"/>
</dbReference>
<dbReference type="Proteomes" id="UP000245021">
    <property type="component" value="Unassembled WGS sequence"/>
</dbReference>
<dbReference type="AlphaFoldDB" id="A0A2R5HGV2"/>
<dbReference type="GO" id="GO:0016874">
    <property type="term" value="F:ligase activity"/>
    <property type="evidence" value="ECO:0007669"/>
    <property type="project" value="UniProtKB-KW"/>
</dbReference>
<dbReference type="EMBL" id="BFFO01000009">
    <property type="protein sequence ID" value="GBG97287.1"/>
    <property type="molecule type" value="Genomic_DNA"/>
</dbReference>
<protein>
    <submittedName>
        <fullName evidence="2">Phosphopantothenate-cysteine ligase</fullName>
    </submittedName>
</protein>
<dbReference type="InterPro" id="IPR035929">
    <property type="entry name" value="CoaB-like_sf"/>
</dbReference>
<accession>A0A2R5HGV2</accession>
<name>A0A2R5HGV2_9LACT</name>
<gene>
    <name evidence="2" type="ORF">NtB2_01426</name>
</gene>
<proteinExistence type="predicted"/>
<keyword evidence="3" id="KW-1185">Reference proteome</keyword>
<dbReference type="Pfam" id="PF04127">
    <property type="entry name" value="DFP"/>
    <property type="match status" value="2"/>
</dbReference>